<evidence type="ECO:0000313" key="3">
    <source>
        <dbReference type="Proteomes" id="UP000248745"/>
    </source>
</evidence>
<dbReference type="PANTHER" id="PTHR13847:SF281">
    <property type="entry name" value="FAD DEPENDENT OXIDOREDUCTASE DOMAIN-CONTAINING PROTEIN"/>
    <property type="match status" value="1"/>
</dbReference>
<keyword evidence="3" id="KW-1185">Reference proteome</keyword>
<gene>
    <name evidence="2" type="ORF">DN068_07910</name>
</gene>
<dbReference type="AlphaFoldDB" id="A0A2W2AMB4"/>
<proteinExistence type="predicted"/>
<dbReference type="GO" id="GO:0005737">
    <property type="term" value="C:cytoplasm"/>
    <property type="evidence" value="ECO:0007669"/>
    <property type="project" value="TreeGrafter"/>
</dbReference>
<dbReference type="PANTHER" id="PTHR13847">
    <property type="entry name" value="SARCOSINE DEHYDROGENASE-RELATED"/>
    <property type="match status" value="1"/>
</dbReference>
<evidence type="ECO:0000313" key="2">
    <source>
        <dbReference type="EMBL" id="PZF73450.1"/>
    </source>
</evidence>
<organism evidence="2 3">
    <name type="scientific">Taibaiella soli</name>
    <dbReference type="NCBI Taxonomy" id="1649169"/>
    <lineage>
        <taxon>Bacteria</taxon>
        <taxon>Pseudomonadati</taxon>
        <taxon>Bacteroidota</taxon>
        <taxon>Chitinophagia</taxon>
        <taxon>Chitinophagales</taxon>
        <taxon>Chitinophagaceae</taxon>
        <taxon>Taibaiella</taxon>
    </lineage>
</organism>
<dbReference type="Pfam" id="PF01266">
    <property type="entry name" value="DAO"/>
    <property type="match status" value="1"/>
</dbReference>
<dbReference type="OrthoDB" id="1491488at2"/>
<dbReference type="EMBL" id="QKTW01000012">
    <property type="protein sequence ID" value="PZF73450.1"/>
    <property type="molecule type" value="Genomic_DNA"/>
</dbReference>
<sequence>MVSYWERQSFTGYDYIVIGSGIVGLSAAIELKEKHANASVLILERGLLPTGASTRNAGFACMGSLTELLDDLNGSNEASVIALFEERKKGLEKLRGRLGDERIGYKANGSYELINEDELPMLEAMSRMNELLMPVTGIASFRLVNEKIESFGFAKDYTRALVENNCEGEINTGMMMRALINFALSLGVEIKTGADVIRFEETERSVNVIVGDPFRAEQWTLSCDKLLICTNAFTKKLLPGEDVVPGRGQVLITKPVTGLKFKGIYHFDKGYYYFREIDGRVLFGGGRNLDFAGETTEQFELSKIIQNNLEQKLRDIILPDTPFEIDMRWSGIMAFGNNKGPIVKAFSNRVFGAFRMGGMGVALGSRAAEKAAQLIG</sequence>
<name>A0A2W2AMB4_9BACT</name>
<dbReference type="Proteomes" id="UP000248745">
    <property type="component" value="Unassembled WGS sequence"/>
</dbReference>
<dbReference type="Gene3D" id="3.30.9.10">
    <property type="entry name" value="D-Amino Acid Oxidase, subunit A, domain 2"/>
    <property type="match status" value="1"/>
</dbReference>
<dbReference type="RefSeq" id="WP_110998369.1">
    <property type="nucleotide sequence ID" value="NZ_QKTW01000012.1"/>
</dbReference>
<accession>A0A2W2AMB4</accession>
<comment type="caution">
    <text evidence="2">The sequence shown here is derived from an EMBL/GenBank/DDBJ whole genome shotgun (WGS) entry which is preliminary data.</text>
</comment>
<reference evidence="2 3" key="1">
    <citation type="submission" date="2018-06" db="EMBL/GenBank/DDBJ databases">
        <title>Mucibacter soli gen. nov., sp. nov., a new member of the family Chitinophagaceae producing mucin.</title>
        <authorList>
            <person name="Kim M.-K."/>
            <person name="Park S."/>
            <person name="Kim T.-S."/>
            <person name="Joung Y."/>
            <person name="Han J.-H."/>
            <person name="Kim S.B."/>
        </authorList>
    </citation>
    <scope>NUCLEOTIDE SEQUENCE [LARGE SCALE GENOMIC DNA]</scope>
    <source>
        <strain evidence="2 3">R1-15</strain>
    </source>
</reference>
<dbReference type="Gene3D" id="3.50.50.60">
    <property type="entry name" value="FAD/NAD(P)-binding domain"/>
    <property type="match status" value="1"/>
</dbReference>
<feature type="domain" description="FAD dependent oxidoreductase" evidence="1">
    <location>
        <begin position="14"/>
        <end position="374"/>
    </location>
</feature>
<protein>
    <submittedName>
        <fullName evidence="2">FAD-binding oxidoreductase</fullName>
    </submittedName>
</protein>
<dbReference type="InterPro" id="IPR006076">
    <property type="entry name" value="FAD-dep_OxRdtase"/>
</dbReference>
<dbReference type="InterPro" id="IPR036188">
    <property type="entry name" value="FAD/NAD-bd_sf"/>
</dbReference>
<evidence type="ECO:0000259" key="1">
    <source>
        <dbReference type="Pfam" id="PF01266"/>
    </source>
</evidence>
<dbReference type="SUPFAM" id="SSF51905">
    <property type="entry name" value="FAD/NAD(P)-binding domain"/>
    <property type="match status" value="1"/>
</dbReference>